<gene>
    <name evidence="2" type="ORF">SBA1_1340023</name>
</gene>
<dbReference type="EMBL" id="OMOD01000040">
    <property type="protein sequence ID" value="SPF34810.1"/>
    <property type="molecule type" value="Genomic_DNA"/>
</dbReference>
<dbReference type="Proteomes" id="UP000238701">
    <property type="component" value="Unassembled WGS sequence"/>
</dbReference>
<sequence length="51" mass="5642">MVSDDHNLTRAVSCAPMPNEMVAKGKETIKQVSQAPKAQVFSLTMPKRRGR</sequence>
<protein>
    <submittedName>
        <fullName evidence="2">Uncharacterized protein</fullName>
    </submittedName>
</protein>
<proteinExistence type="predicted"/>
<name>A0A2U3K5I5_9BACT</name>
<dbReference type="AlphaFoldDB" id="A0A2U3K5I5"/>
<reference evidence="3" key="1">
    <citation type="submission" date="2018-02" db="EMBL/GenBank/DDBJ databases">
        <authorList>
            <person name="Hausmann B."/>
        </authorList>
    </citation>
    <scope>NUCLEOTIDE SEQUENCE [LARGE SCALE GENOMIC DNA]</scope>
    <source>
        <strain evidence="3">Peat soil MAG SbA1</strain>
    </source>
</reference>
<accession>A0A2U3K5I5</accession>
<evidence type="ECO:0000256" key="1">
    <source>
        <dbReference type="SAM" id="MobiDB-lite"/>
    </source>
</evidence>
<evidence type="ECO:0000313" key="3">
    <source>
        <dbReference type="Proteomes" id="UP000238701"/>
    </source>
</evidence>
<evidence type="ECO:0000313" key="2">
    <source>
        <dbReference type="EMBL" id="SPF34810.1"/>
    </source>
</evidence>
<organism evidence="2 3">
    <name type="scientific">Candidatus Sulfotelmatobacter kueseliae</name>
    <dbReference type="NCBI Taxonomy" id="2042962"/>
    <lineage>
        <taxon>Bacteria</taxon>
        <taxon>Pseudomonadati</taxon>
        <taxon>Acidobacteriota</taxon>
        <taxon>Terriglobia</taxon>
        <taxon>Terriglobales</taxon>
        <taxon>Candidatus Korobacteraceae</taxon>
        <taxon>Candidatus Sulfotelmatobacter</taxon>
    </lineage>
</organism>
<feature type="region of interest" description="Disordered" evidence="1">
    <location>
        <begin position="27"/>
        <end position="51"/>
    </location>
</feature>